<dbReference type="PANTHER" id="PTHR16166:SF93">
    <property type="entry name" value="INTERMEMBRANE LIPID TRANSFER PROTEIN VPS13"/>
    <property type="match status" value="1"/>
</dbReference>
<organism evidence="9 10">
    <name type="scientific">Pleurotus ostreatus</name>
    <name type="common">Oyster mushroom</name>
    <name type="synonym">White-rot fungus</name>
    <dbReference type="NCBI Taxonomy" id="5322"/>
    <lineage>
        <taxon>Eukaryota</taxon>
        <taxon>Fungi</taxon>
        <taxon>Dikarya</taxon>
        <taxon>Basidiomycota</taxon>
        <taxon>Agaricomycotina</taxon>
        <taxon>Agaricomycetes</taxon>
        <taxon>Agaricomycetidae</taxon>
        <taxon>Agaricales</taxon>
        <taxon>Pleurotineae</taxon>
        <taxon>Pleurotaceae</taxon>
        <taxon>Pleurotus</taxon>
    </lineage>
</organism>
<evidence type="ECO:0000259" key="8">
    <source>
        <dbReference type="Pfam" id="PF25037"/>
    </source>
</evidence>
<evidence type="ECO:0000313" key="9">
    <source>
        <dbReference type="EMBL" id="KAF7436814.1"/>
    </source>
</evidence>
<feature type="domain" description="Chorein N-terminal" evidence="5">
    <location>
        <begin position="10"/>
        <end position="873"/>
    </location>
</feature>
<dbReference type="GO" id="GO:0006623">
    <property type="term" value="P:protein targeting to vacuole"/>
    <property type="evidence" value="ECO:0007669"/>
    <property type="project" value="TreeGrafter"/>
</dbReference>
<feature type="domain" description="Vacuolar protein sorting-associated protein 13 VPS13 adaptor binding" evidence="7">
    <location>
        <begin position="1888"/>
        <end position="2445"/>
    </location>
</feature>
<evidence type="ECO:0000256" key="1">
    <source>
        <dbReference type="ARBA" id="ARBA00006545"/>
    </source>
</evidence>
<feature type="domain" description="Intermembrane lipid transfer protein VPS13-like C-terminal" evidence="8">
    <location>
        <begin position="2971"/>
        <end position="3077"/>
    </location>
</feature>
<dbReference type="InterPro" id="IPR056747">
    <property type="entry name" value="VPS13-like_M"/>
</dbReference>
<protein>
    <recommendedName>
        <fullName evidence="11">Vacuolar protein sorting-associated protein 13</fullName>
    </recommendedName>
</protein>
<dbReference type="Pfam" id="PF12624">
    <property type="entry name" value="VPS13_N"/>
    <property type="match status" value="1"/>
</dbReference>
<evidence type="ECO:0000256" key="3">
    <source>
        <dbReference type="ARBA" id="ARBA00023055"/>
    </source>
</evidence>
<evidence type="ECO:0000259" key="5">
    <source>
        <dbReference type="Pfam" id="PF12624"/>
    </source>
</evidence>
<feature type="domain" description="VPS13-like middle region" evidence="6">
    <location>
        <begin position="1090"/>
        <end position="1813"/>
    </location>
</feature>
<dbReference type="EMBL" id="JACETU010000002">
    <property type="protein sequence ID" value="KAF7436814.1"/>
    <property type="molecule type" value="Genomic_DNA"/>
</dbReference>
<evidence type="ECO:0000313" key="10">
    <source>
        <dbReference type="Proteomes" id="UP000623687"/>
    </source>
</evidence>
<dbReference type="InterPro" id="IPR026854">
    <property type="entry name" value="VPS13_N"/>
</dbReference>
<dbReference type="OrthoDB" id="428159at2759"/>
<dbReference type="PANTHER" id="PTHR16166">
    <property type="entry name" value="VACUOLAR PROTEIN SORTING-ASSOCIATED PROTEIN VPS13"/>
    <property type="match status" value="1"/>
</dbReference>
<dbReference type="GeneID" id="59373465"/>
<evidence type="ECO:0008006" key="11">
    <source>
        <dbReference type="Google" id="ProtNLM"/>
    </source>
</evidence>
<dbReference type="InterPro" id="IPR026847">
    <property type="entry name" value="VPS13"/>
</dbReference>
<comment type="caution">
    <text evidence="9">The sequence shown here is derived from an EMBL/GenBank/DDBJ whole genome shotgun (WGS) entry which is preliminary data.</text>
</comment>
<keyword evidence="3" id="KW-0445">Lipid transport</keyword>
<dbReference type="Pfam" id="PF25033">
    <property type="entry name" value="VPS13_M"/>
    <property type="match status" value="1"/>
</dbReference>
<evidence type="ECO:0000259" key="7">
    <source>
        <dbReference type="Pfam" id="PF25036"/>
    </source>
</evidence>
<evidence type="ECO:0000256" key="2">
    <source>
        <dbReference type="ARBA" id="ARBA00022448"/>
    </source>
</evidence>
<dbReference type="VEuPathDB" id="FungiDB:PC9H_003647"/>
<keyword evidence="10" id="KW-1185">Reference proteome</keyword>
<dbReference type="GO" id="GO:0045324">
    <property type="term" value="P:late endosome to vacuole transport"/>
    <property type="evidence" value="ECO:0007669"/>
    <property type="project" value="TreeGrafter"/>
</dbReference>
<dbReference type="Pfam" id="PF25036">
    <property type="entry name" value="VPS13_VAB"/>
    <property type="match status" value="1"/>
</dbReference>
<dbReference type="GO" id="GO:0007005">
    <property type="term" value="P:mitochondrion organization"/>
    <property type="evidence" value="ECO:0007669"/>
    <property type="project" value="TreeGrafter"/>
</dbReference>
<dbReference type="InterPro" id="IPR009543">
    <property type="entry name" value="VPS13_VAB"/>
</dbReference>
<name>A0A8H7A1U8_PLEOS</name>
<dbReference type="GO" id="GO:0006869">
    <property type="term" value="P:lipid transport"/>
    <property type="evidence" value="ECO:0007669"/>
    <property type="project" value="UniProtKB-KW"/>
</dbReference>
<feature type="region of interest" description="Disordered" evidence="4">
    <location>
        <begin position="873"/>
        <end position="894"/>
    </location>
</feature>
<proteinExistence type="inferred from homology"/>
<dbReference type="Proteomes" id="UP000623687">
    <property type="component" value="Unassembled WGS sequence"/>
</dbReference>
<accession>A0A8H7A1U8</accession>
<dbReference type="RefSeq" id="XP_036634713.1">
    <property type="nucleotide sequence ID" value="XM_036773240.1"/>
</dbReference>
<dbReference type="Pfam" id="PF25037">
    <property type="entry name" value="VPS13_C"/>
    <property type="match status" value="1"/>
</dbReference>
<gene>
    <name evidence="9" type="ORF">PC9H_003647</name>
</gene>
<feature type="compositionally biased region" description="Polar residues" evidence="4">
    <location>
        <begin position="880"/>
        <end position="893"/>
    </location>
</feature>
<dbReference type="GO" id="GO:0045053">
    <property type="term" value="P:protein retention in Golgi apparatus"/>
    <property type="evidence" value="ECO:0007669"/>
    <property type="project" value="TreeGrafter"/>
</dbReference>
<comment type="similarity">
    <text evidence="1">Belongs to the VPS13 family.</text>
</comment>
<reference evidence="9" key="1">
    <citation type="submission" date="2019-07" db="EMBL/GenBank/DDBJ databases">
        <authorList>
            <person name="Palmer J.M."/>
        </authorList>
    </citation>
    <scope>NUCLEOTIDE SEQUENCE</scope>
    <source>
        <strain evidence="9">PC9</strain>
    </source>
</reference>
<dbReference type="InterPro" id="IPR056748">
    <property type="entry name" value="VPS13-like_C"/>
</dbReference>
<evidence type="ECO:0000259" key="6">
    <source>
        <dbReference type="Pfam" id="PF25033"/>
    </source>
</evidence>
<sequence length="3101" mass="346643">MWWLNPGKEVLNRIFNRILAPYVENLDMNQLNYGIGQGQITLRNLKLKKGVLDKLKLPVDVAEGHLGNFTLSLHWLNLGNQPVEVLIEDVYLLVIPSAQAKYDAAEEADRMHTLKMARVNGLDVKPDAKTAKIQGNDADERQSQGLIQAMMAKIINNVQITVKNVHIRYEDKLSVPGHPFAVGVTLAGFTAYSVNENWEPAFIEGFVRTVHKLGQLQSLAVYFDTDTPSLAGLSPAEAMKKFTEMISTEDKSGEHQFILKPISGEGRMTINKRISKTRPKYDIQLSFGEVGFRLDEHQYRDTISLIEMYHFYVRQVQYRKYRPKEEVFAQNSAKARFRFALDAISDGVHEHNKTWTWEYFAERRERRLRYIELHQKRLTGAHTPEELEEIDSLERKLSYEDIRSYRSRAASELARDKGLRRRLLDDKNKREAQNQGWVGWLLGTGTTQQPEEEWDPERDGAPTQAMWEELTGDPNFGKPEEEFEIEADDPSGALPRNLLQLTAGAHLKKGTFSLQLDPCGTPKDILSIVFENFRATGIQRPDNIEASVALGNFSVYDYTASGTLYSQIVQVKDVQSDEKAITSKSGSEDESFFFFKFEKNPLDERADNALTLRLRPMEIVYNRGYIEAIYKFFKPPASQLESVEALLNAASENLEAFRTQSRAVLEYALETSKTLDIQVDMSAPIIIIPESITTTQCKHLIVDAGHIAIESELADRQANKRTINAKRKQAYTEHDHKELESMVYDKFKFRLESAQFILGDDLESCRHALIAQSRDTLHLLERTNLEFQVQSSIVPAALNITRFKIVGKLPILHLNFSDTKYKALMRLIDVCMPNFPTEDAPLSVPSGPETGFQFNKKFFPSEVGKEYHVEELPDLESSDQESQVGRESGQDSSDPLALHHHVFECDFRVDDLRATISKSTGRNTERPLGSIAFQRFAMSIAQAKFDMKVDISLRSIAMDLIQPDDKPLKLISSSDQDENQEGDLLTMTYNRAQKASPEFISIFEGIDQHVDIKLSTFIFRAAPEAVISLYDFIMSTFVAQASPITPQLQAELSSPQVDEKAITQQAKKEKIRVLVTLASAQVRFIHGIESFATLSLSTANVAVLLHPTTMEITGKLGNLALSNDNVHSALPNFKDILSIEGENFAEFKYETFDPTAEDYSGVKSFVYLKSASMKLYFIEQPLHDLYMFTTKLAQLKGLYDAATQAAVQRASEIERMKFDISISTPILIFPSDPLNSQDTLVMRLGEMRASNAYDGSDQQLNASLQGVQLASHLYHDGEVSTLKMIDDINIKAEMLQRLGVEYSKDTDSPETQLSVNISDIRLHLTQVQYKLLFQLSQAVPRIFSGPFDTDANDALSHAEASQASPIADSAVAFHPEPRPTTTSSSQTIRSKLDLVVIVDAIKLHLYDAKATTPSNIKDHGIARFALKGNSLRFKMLSNGSGEAQVVLQSFTITNTRPGNSRFREIIPASHHNRNQFMLLYTMSGGDTPTSLAVLTVDAPQIIFSIDPVFALLDFGLSAFPPQEDKQVASSAVAPQAAPPRSGNAGAFDFRLDLHDVSISVLADDTDPESQSIRLAIEHILIAQQGILALTINKLGMSLLRMGKDTENVRFLDDVDLTLSLDSRSSSAQQLSSIEITSKPIVLRASYRDITLIMSIVNKAIAMYTNSSGNSSTNSQTSNSAFNESTTSLAMVRAPESGSREPVGQANVVTSKEQLSGSIDGFRLILIGDMHEQPMLHLKVKPFILGAKDWSGELQATTTIAAQINYWNMANSHWEPLIDPWSFTLSVRRNVPSQGLNLKMSSRERLDVNLSAAFAELVATTWKMWGKEGDRVLQRARGSYAPYRIWNRTGYPISVWAAPDATAGNKHSARVPSRTKIAHGQTVDWRFGDWQTQREHVSSDQNHLGIGFENKPWDELRVPVDREGECVFPLQRADRHSHRLLCEIKVEDTVKVVVIRSTYQIENQTLYPLELTLVDQTGHPVSSIEKIPPGYDYALPIETVGKTKVRIQPDQGFGYKWSSAIRWEDLIARKSFTIRCPHTDPKEAAFRFQAWAQTSGDDTQFKKIPRIQLKLRAPLELENLLPYNLQYRVYDKDTDQNWRSYLRKGGIMPVHCVELTHLVLLNIEVQDTVFKQSDFAIVNTDGNSDFDIEKRLTLRDPQGRKLELNLNYVRYPDSGGAFKVQIYSPFLVINKAGLPFFVKSTRIGRAGPPAEAAGDTSLDVLSSTQPFMLSHPQNHAHEFTFKVGDFAWSKMISLEAPAAETALVMPSKNRKEELHIGLAWAEGLGKYKLTKVITITPRFVLKNALNEALWVREHGTPTSTQLEPGQRRHLNTLRASQEHLLVVATSPRQGDDRWSPPFNVEDIGPVHLRNPGKSGLIRTDIQVDGSTIFVTFAAAGNDWPFVIENRTDLAFVVSQKDERPPKNPVQEYTVQPHTTICYAWDYPAARDKQILLTVGQKRRAVDIMEIGDLLPFMLTPPGGRTAKGVSLDIRADGPKQILRITKYNPDRSIYKPKRRGSTASIRQQEGIEAFQIDAQDTTPSLAIALDLAGIGVSLLNRKSLEVLYISVDNLSFGYTDSPAAQEVHLAVGAFQIDNQLHDAIYPVVLQPTPVKKESSAVAALPTIQASVALLKDQAHGVLYIKYFSVLLQALTIEADEDLLFALYDLIQIKGVSWEEDTVDILINEPADIPEPQATAVGQVLYFEVLELQPIKLSLSFMRTGRVNSDEKLSLRNPLAVVLNALTMTVGNINDAPVELNALGIKDMRLTQPELLNRIMYHYRQDVLRQLYRILGSADFIGNPVGLFTNVSSGVADIFYEPFNGVVMHGNKELGIGIAKGAASFVKKTVFGVSDSVTKITSSVGKGLSAATFDSEYQARRRMTQRRNKPRHAIYGVAAGGEAFASSVASAMEGVLMKPIEGAENEGALGFFKGVGKGLVGAVTKPVVGVFDLASNVSEGIRNTTTVFDNPARDRSRLPRLVPSDGVLSPYSAREATGQYWMRDLENGVYRKESYVAHINVHGGDNVVLLTTSRVLSFWSNKLKLDWDLPFTHVAGVTIEDTGIRFTHKAGKEQDKFVFIPDKSSQSWFYDQISSVVRMLNLRRKMD</sequence>
<keyword evidence="2" id="KW-0813">Transport</keyword>
<evidence type="ECO:0000256" key="4">
    <source>
        <dbReference type="SAM" id="MobiDB-lite"/>
    </source>
</evidence>